<dbReference type="Gene3D" id="2.60.40.1120">
    <property type="entry name" value="Carboxypeptidase-like, regulatory domain"/>
    <property type="match status" value="1"/>
</dbReference>
<organism evidence="2 3">
    <name type="scientific">Dyadobacter subterraneus</name>
    <dbReference type="NCBI Taxonomy" id="2773304"/>
    <lineage>
        <taxon>Bacteria</taxon>
        <taxon>Pseudomonadati</taxon>
        <taxon>Bacteroidota</taxon>
        <taxon>Cytophagia</taxon>
        <taxon>Cytophagales</taxon>
        <taxon>Spirosomataceae</taxon>
        <taxon>Dyadobacter</taxon>
    </lineage>
</organism>
<dbReference type="SUPFAM" id="SSF49464">
    <property type="entry name" value="Carboxypeptidase regulatory domain-like"/>
    <property type="match status" value="1"/>
</dbReference>
<keyword evidence="3" id="KW-1185">Reference proteome</keyword>
<dbReference type="Pfam" id="PF13715">
    <property type="entry name" value="CarbopepD_reg_2"/>
    <property type="match status" value="1"/>
</dbReference>
<dbReference type="EMBL" id="JACYGY010000001">
    <property type="protein sequence ID" value="MBE9462563.1"/>
    <property type="molecule type" value="Genomic_DNA"/>
</dbReference>
<dbReference type="RefSeq" id="WP_194120761.1">
    <property type="nucleotide sequence ID" value="NZ_JACYGY010000001.1"/>
</dbReference>
<evidence type="ECO:0000313" key="3">
    <source>
        <dbReference type="Proteomes" id="UP000634134"/>
    </source>
</evidence>
<keyword evidence="1" id="KW-0732">Signal</keyword>
<feature type="chain" id="PRO_5046542112" evidence="1">
    <location>
        <begin position="22"/>
        <end position="352"/>
    </location>
</feature>
<evidence type="ECO:0000256" key="1">
    <source>
        <dbReference type="SAM" id="SignalP"/>
    </source>
</evidence>
<name>A0ABR9WAR7_9BACT</name>
<evidence type="ECO:0000313" key="2">
    <source>
        <dbReference type="EMBL" id="MBE9462563.1"/>
    </source>
</evidence>
<proteinExistence type="predicted"/>
<dbReference type="Proteomes" id="UP000634134">
    <property type="component" value="Unassembled WGS sequence"/>
</dbReference>
<protein>
    <submittedName>
        <fullName evidence="2">Carboxypeptidase-like regulatory domain-containing protein</fullName>
    </submittedName>
</protein>
<accession>A0ABR9WAR7</accession>
<dbReference type="InterPro" id="IPR008969">
    <property type="entry name" value="CarboxyPept-like_regulatory"/>
</dbReference>
<sequence length="352" mass="40035">MKTLSLYFLLLLVFISGGAYAQKKVFKGRVVDAESNKPLEFVSVYITNSTIGTLTNNTGGFSFTLDPGKYEVVVSMVGYGPIIHPIIIKNDETAMAPVLFKIPQQAYALDAVSVTGKRDASWYANLRLFKDFFLGKSAIAQKCKLLNPDALVTEFNVEKQTLTVTAKEPLKIQNPELGYNINFLLVAFVLNKNEGYVSYLGYPHFEPMDGSESKKRQWIEKRLEVFQGSSMHFARSLRDQKLQQEGFRVTRSMTYEDVAYEEYLSYLDNEAKVEFKGSLNVVYLRKMEDLDYVYSKNTGVRKASYQTSTISLKDSCVLIDKTGRFEKPLGIIFDGYWSWDKVGDMLPFDYNP</sequence>
<reference evidence="3" key="1">
    <citation type="submission" date="2023-07" db="EMBL/GenBank/DDBJ databases">
        <title>Dyadobacter sp. nov 'subterranea' isolated from contaminted grondwater.</title>
        <authorList>
            <person name="Szabo I."/>
            <person name="Al-Omari J."/>
            <person name="Szerdahelyi S.G."/>
            <person name="Rado J."/>
        </authorList>
    </citation>
    <scope>NUCLEOTIDE SEQUENCE [LARGE SCALE GENOMIC DNA]</scope>
    <source>
        <strain evidence="3">UP-52</strain>
    </source>
</reference>
<feature type="signal peptide" evidence="1">
    <location>
        <begin position="1"/>
        <end position="21"/>
    </location>
</feature>
<comment type="caution">
    <text evidence="2">The sequence shown here is derived from an EMBL/GenBank/DDBJ whole genome shotgun (WGS) entry which is preliminary data.</text>
</comment>
<gene>
    <name evidence="2" type="ORF">IEE83_11780</name>
</gene>